<protein>
    <recommendedName>
        <fullName evidence="4">Flagella basal body P-ring formation protein FlgA</fullName>
    </recommendedName>
</protein>
<gene>
    <name evidence="2" type="ORF">LX70_00239</name>
</gene>
<sequence length="86" mass="8575">MKRTIASATAIALLLGATAASAANIGTANERPDLLPVNAAPLAQQDITAGSIFSTKELARRGLSAGDTVSVTELPSGGISTRLGRG</sequence>
<keyword evidence="1" id="KW-0732">Signal</keyword>
<evidence type="ECO:0000256" key="1">
    <source>
        <dbReference type="SAM" id="SignalP"/>
    </source>
</evidence>
<keyword evidence="3" id="KW-1185">Reference proteome</keyword>
<dbReference type="Proteomes" id="UP000238338">
    <property type="component" value="Unassembled WGS sequence"/>
</dbReference>
<proteinExistence type="predicted"/>
<evidence type="ECO:0000313" key="2">
    <source>
        <dbReference type="EMBL" id="PQV58427.1"/>
    </source>
</evidence>
<reference evidence="2 3" key="1">
    <citation type="submission" date="2018-02" db="EMBL/GenBank/DDBJ databases">
        <title>Genomic Encyclopedia of Archaeal and Bacterial Type Strains, Phase II (KMG-II): from individual species to whole genera.</title>
        <authorList>
            <person name="Goeker M."/>
        </authorList>
    </citation>
    <scope>NUCLEOTIDE SEQUENCE [LARGE SCALE GENOMIC DNA]</scope>
    <source>
        <strain evidence="2 3">DSM 18921</strain>
    </source>
</reference>
<accession>A0A2S8SC57</accession>
<feature type="chain" id="PRO_5015641937" description="Flagella basal body P-ring formation protein FlgA" evidence="1">
    <location>
        <begin position="23"/>
        <end position="86"/>
    </location>
</feature>
<name>A0A2S8SC57_9RHOB</name>
<evidence type="ECO:0008006" key="4">
    <source>
        <dbReference type="Google" id="ProtNLM"/>
    </source>
</evidence>
<dbReference type="EMBL" id="PVEP01000001">
    <property type="protein sequence ID" value="PQV58427.1"/>
    <property type="molecule type" value="Genomic_DNA"/>
</dbReference>
<evidence type="ECO:0000313" key="3">
    <source>
        <dbReference type="Proteomes" id="UP000238338"/>
    </source>
</evidence>
<dbReference type="AlphaFoldDB" id="A0A2S8SC57"/>
<organism evidence="2 3">
    <name type="scientific">Albidovulum denitrificans</name>
    <dbReference type="NCBI Taxonomy" id="404881"/>
    <lineage>
        <taxon>Bacteria</taxon>
        <taxon>Pseudomonadati</taxon>
        <taxon>Pseudomonadota</taxon>
        <taxon>Alphaproteobacteria</taxon>
        <taxon>Rhodobacterales</taxon>
        <taxon>Paracoccaceae</taxon>
        <taxon>Albidovulum</taxon>
    </lineage>
</organism>
<feature type="signal peptide" evidence="1">
    <location>
        <begin position="1"/>
        <end position="22"/>
    </location>
</feature>
<comment type="caution">
    <text evidence="2">The sequence shown here is derived from an EMBL/GenBank/DDBJ whole genome shotgun (WGS) entry which is preliminary data.</text>
</comment>
<dbReference type="RefSeq" id="WP_105512711.1">
    <property type="nucleotide sequence ID" value="NZ_PVEP01000001.1"/>
</dbReference>